<evidence type="ECO:0000313" key="2">
    <source>
        <dbReference type="Proteomes" id="UP000055024"/>
    </source>
</evidence>
<reference evidence="1 2" key="1">
    <citation type="submission" date="2015-01" db="EMBL/GenBank/DDBJ databases">
        <title>Evolution of Trichinella species and genotypes.</title>
        <authorList>
            <person name="Korhonen P.K."/>
            <person name="Edoardo P."/>
            <person name="Giuseppe L.R."/>
            <person name="Gasser R.B."/>
        </authorList>
    </citation>
    <scope>NUCLEOTIDE SEQUENCE [LARGE SCALE GENOMIC DNA]</scope>
    <source>
        <strain evidence="1">ISS1029</strain>
    </source>
</reference>
<accession>A0A0V1HVI3</accession>
<dbReference type="Proteomes" id="UP000055024">
    <property type="component" value="Unassembled WGS sequence"/>
</dbReference>
<protein>
    <submittedName>
        <fullName evidence="1">Uncharacterized protein</fullName>
    </submittedName>
</protein>
<dbReference type="AlphaFoldDB" id="A0A0V1HVI3"/>
<gene>
    <name evidence="1" type="ORF">T11_8394</name>
</gene>
<dbReference type="EMBL" id="JYDP01000023">
    <property type="protein sequence ID" value="KRZ14589.1"/>
    <property type="molecule type" value="Genomic_DNA"/>
</dbReference>
<proteinExistence type="predicted"/>
<keyword evidence="2" id="KW-1185">Reference proteome</keyword>
<sequence>MEKELFCQIEMKRKEKLTDHASLEAVAGVVNEIILAKAECCRRSTHIVSWLMNPTHHANGRCTLKSDDLLQKYAFKIALIFASICFLPLRRT</sequence>
<evidence type="ECO:0000313" key="1">
    <source>
        <dbReference type="EMBL" id="KRZ14589.1"/>
    </source>
</evidence>
<organism evidence="1 2">
    <name type="scientific">Trichinella zimbabwensis</name>
    <dbReference type="NCBI Taxonomy" id="268475"/>
    <lineage>
        <taxon>Eukaryota</taxon>
        <taxon>Metazoa</taxon>
        <taxon>Ecdysozoa</taxon>
        <taxon>Nematoda</taxon>
        <taxon>Enoplea</taxon>
        <taxon>Dorylaimia</taxon>
        <taxon>Trichinellida</taxon>
        <taxon>Trichinellidae</taxon>
        <taxon>Trichinella</taxon>
    </lineage>
</organism>
<comment type="caution">
    <text evidence="1">The sequence shown here is derived from an EMBL/GenBank/DDBJ whole genome shotgun (WGS) entry which is preliminary data.</text>
</comment>
<name>A0A0V1HVI3_9BILA</name>